<evidence type="ECO:0000313" key="3">
    <source>
        <dbReference type="Proteomes" id="UP000694941"/>
    </source>
</evidence>
<dbReference type="PROSITE" id="PS50209">
    <property type="entry name" value="CARD"/>
    <property type="match status" value="1"/>
</dbReference>
<dbReference type="RefSeq" id="XP_013776967.1">
    <property type="nucleotide sequence ID" value="XM_013921513.2"/>
</dbReference>
<name>A0ABM1B8J1_LIMPO</name>
<evidence type="ECO:0000313" key="4">
    <source>
        <dbReference type="RefSeq" id="XP_013776967.1"/>
    </source>
</evidence>
<dbReference type="SMART" id="SM00114">
    <property type="entry name" value="CARD"/>
    <property type="match status" value="1"/>
</dbReference>
<dbReference type="Gene3D" id="1.10.533.10">
    <property type="entry name" value="Death Domain, Fas"/>
    <property type="match status" value="2"/>
</dbReference>
<dbReference type="Pfam" id="PF00619">
    <property type="entry name" value="CARD"/>
    <property type="match status" value="1"/>
</dbReference>
<dbReference type="PROSITE" id="PS50017">
    <property type="entry name" value="DEATH_DOMAIN"/>
    <property type="match status" value="1"/>
</dbReference>
<feature type="domain" description="CARD" evidence="2">
    <location>
        <begin position="1"/>
        <end position="90"/>
    </location>
</feature>
<sequence>MDRMDKLRLQKLHSRLLQDIGVSDVLPILLQDGVLSSEDYEDIKSCCTRTKQTETLLFLLPKRGKRAYSCFCQALENSYPWLLTELKNLQITEEEEKKLAADKMYQPLTNEMVDMLRQNVQLVRRWHVLAHSLGMSAQRTQIQVQANLYMWDMEQCVLQLLEQWKSLKGNSATLGTLLESLRKEQFNDIADKLEEEFLQ</sequence>
<keyword evidence="3" id="KW-1185">Reference proteome</keyword>
<dbReference type="PANTHER" id="PTHR15034">
    <property type="entry name" value="DEATH DOMAIN-CONTAINING PROTEIN CRADD"/>
    <property type="match status" value="1"/>
</dbReference>
<dbReference type="InterPro" id="IPR001315">
    <property type="entry name" value="CARD"/>
</dbReference>
<dbReference type="CDD" id="cd01670">
    <property type="entry name" value="Death"/>
    <property type="match status" value="1"/>
</dbReference>
<reference evidence="4" key="1">
    <citation type="submission" date="2025-08" db="UniProtKB">
        <authorList>
            <consortium name="RefSeq"/>
        </authorList>
    </citation>
    <scope>IDENTIFICATION</scope>
    <source>
        <tissue evidence="4">Muscle</tissue>
    </source>
</reference>
<feature type="domain" description="Death" evidence="1">
    <location>
        <begin position="125"/>
        <end position="197"/>
    </location>
</feature>
<dbReference type="InterPro" id="IPR000488">
    <property type="entry name" value="Death_dom"/>
</dbReference>
<dbReference type="GeneID" id="106461668"/>
<evidence type="ECO:0000259" key="1">
    <source>
        <dbReference type="PROSITE" id="PS50017"/>
    </source>
</evidence>
<organism evidence="3 4">
    <name type="scientific">Limulus polyphemus</name>
    <name type="common">Atlantic horseshoe crab</name>
    <dbReference type="NCBI Taxonomy" id="6850"/>
    <lineage>
        <taxon>Eukaryota</taxon>
        <taxon>Metazoa</taxon>
        <taxon>Ecdysozoa</taxon>
        <taxon>Arthropoda</taxon>
        <taxon>Chelicerata</taxon>
        <taxon>Merostomata</taxon>
        <taxon>Xiphosura</taxon>
        <taxon>Limulidae</taxon>
        <taxon>Limulus</taxon>
    </lineage>
</organism>
<dbReference type="Pfam" id="PF00531">
    <property type="entry name" value="Death"/>
    <property type="match status" value="1"/>
</dbReference>
<dbReference type="Proteomes" id="UP000694941">
    <property type="component" value="Unplaced"/>
</dbReference>
<evidence type="ECO:0000259" key="2">
    <source>
        <dbReference type="PROSITE" id="PS50209"/>
    </source>
</evidence>
<dbReference type="PANTHER" id="PTHR15034:SF5">
    <property type="entry name" value="DEATH DOMAIN-CONTAINING PROTEIN CRADD"/>
    <property type="match status" value="1"/>
</dbReference>
<accession>A0ABM1B8J1</accession>
<dbReference type="InterPro" id="IPR037939">
    <property type="entry name" value="CRADD"/>
</dbReference>
<dbReference type="SMART" id="SM00005">
    <property type="entry name" value="DEATH"/>
    <property type="match status" value="1"/>
</dbReference>
<protein>
    <submittedName>
        <fullName evidence="4">Death domain-containing protein CRADD-like</fullName>
    </submittedName>
</protein>
<gene>
    <name evidence="4" type="primary">LOC106461668</name>
</gene>
<proteinExistence type="predicted"/>
<dbReference type="CDD" id="cd01671">
    <property type="entry name" value="CARD"/>
    <property type="match status" value="1"/>
</dbReference>
<dbReference type="SUPFAM" id="SSF47986">
    <property type="entry name" value="DEATH domain"/>
    <property type="match status" value="2"/>
</dbReference>
<dbReference type="InterPro" id="IPR011029">
    <property type="entry name" value="DEATH-like_dom_sf"/>
</dbReference>